<evidence type="ECO:0000256" key="4">
    <source>
        <dbReference type="ARBA" id="ARBA00022989"/>
    </source>
</evidence>
<feature type="transmembrane region" description="Helical" evidence="7">
    <location>
        <begin position="378"/>
        <end position="401"/>
    </location>
</feature>
<keyword evidence="2" id="KW-0813">Transport</keyword>
<dbReference type="Gene3D" id="1.20.1250.20">
    <property type="entry name" value="MFS general substrate transporter like domains"/>
    <property type="match status" value="1"/>
</dbReference>
<evidence type="ECO:0000256" key="6">
    <source>
        <dbReference type="ARBA" id="ARBA00037968"/>
    </source>
</evidence>
<gene>
    <name evidence="9" type="ORF">MKK02DRAFT_38126</name>
</gene>
<keyword evidence="3 7" id="KW-0812">Transmembrane</keyword>
<feature type="transmembrane region" description="Helical" evidence="7">
    <location>
        <begin position="88"/>
        <end position="106"/>
    </location>
</feature>
<dbReference type="InterPro" id="IPR020846">
    <property type="entry name" value="MFS_dom"/>
</dbReference>
<dbReference type="EMBL" id="JAKWFO010000008">
    <property type="protein sequence ID" value="KAI9633473.1"/>
    <property type="molecule type" value="Genomic_DNA"/>
</dbReference>
<accession>A0AA38H3G4</accession>
<dbReference type="SUPFAM" id="SSF103473">
    <property type="entry name" value="MFS general substrate transporter"/>
    <property type="match status" value="1"/>
</dbReference>
<dbReference type="GeneID" id="77729148"/>
<feature type="transmembrane region" description="Helical" evidence="7">
    <location>
        <begin position="413"/>
        <end position="432"/>
    </location>
</feature>
<dbReference type="FunFam" id="1.20.1250.20:FF:000064">
    <property type="entry name" value="MFS allantoate transporter"/>
    <property type="match status" value="1"/>
</dbReference>
<sequence length="502" mass="55932">MTKQESLEASDAVDLADSKVEANIATLAAEPDQEVDEQTSKRIGRMLDKHLMPLICFTYILQSLDKGSLGYGAIWGLRTDLRLTADEYSWLGSLFYFGYMIWEYPMGYVAQHYHTGKVVASVVIIWGACLMSTALCTNFAGIAAQRFFLGCLESVLTPAFVLITSIFWLKKEQGFRVSIWWSMNGFAGAFGGLISFSTGYIQYKNIPSWKWIFIINGTVTILWGITLWFLFPSSPQTARFLKGSDKDAAVYRLKSNKTGTRNAIVKKYQIIEALDPRKDPQGILLFFICFFNEFTNGGYGNFSSLIIASLGFTSLESSLLGIATGMAQVLWMWSAGYATYRWKNMRIYAAMGALVPSFIGFVLQIAVPVGSSSTIKGIKMMGVCMMPAYAATCALTVQLPAQNAGGYTKRTTLTSLAFLGYSVGNICGPHVFYPGQTPTYLTGFVADLVCFAFQWSLLYTLRVVYKRENARRDREFGIPVEEDGDAFTDLTDRENMSFRYAL</sequence>
<organism evidence="9 10">
    <name type="scientific">Dioszegia hungarica</name>
    <dbReference type="NCBI Taxonomy" id="4972"/>
    <lineage>
        <taxon>Eukaryota</taxon>
        <taxon>Fungi</taxon>
        <taxon>Dikarya</taxon>
        <taxon>Basidiomycota</taxon>
        <taxon>Agaricomycotina</taxon>
        <taxon>Tremellomycetes</taxon>
        <taxon>Tremellales</taxon>
        <taxon>Bulleribasidiaceae</taxon>
        <taxon>Dioszegia</taxon>
    </lineage>
</organism>
<keyword evidence="4 7" id="KW-1133">Transmembrane helix</keyword>
<comment type="similarity">
    <text evidence="6">Belongs to the major facilitator superfamily. Allantoate permease family.</text>
</comment>
<evidence type="ECO:0000259" key="8">
    <source>
        <dbReference type="PROSITE" id="PS50850"/>
    </source>
</evidence>
<feature type="transmembrane region" description="Helical" evidence="7">
    <location>
        <begin position="209"/>
        <end position="231"/>
    </location>
</feature>
<comment type="subcellular location">
    <subcellularLocation>
        <location evidence="1">Membrane</location>
        <topology evidence="1">Multi-pass membrane protein</topology>
    </subcellularLocation>
</comment>
<dbReference type="RefSeq" id="XP_052943250.1">
    <property type="nucleotide sequence ID" value="XM_053089943.1"/>
</dbReference>
<evidence type="ECO:0000256" key="7">
    <source>
        <dbReference type="SAM" id="Phobius"/>
    </source>
</evidence>
<evidence type="ECO:0000256" key="2">
    <source>
        <dbReference type="ARBA" id="ARBA00022448"/>
    </source>
</evidence>
<name>A0AA38H3G4_9TREE</name>
<feature type="domain" description="Major facilitator superfamily (MFS) profile" evidence="8">
    <location>
        <begin position="51"/>
        <end position="502"/>
    </location>
</feature>
<dbReference type="Pfam" id="PF07690">
    <property type="entry name" value="MFS_1"/>
    <property type="match status" value="1"/>
</dbReference>
<keyword evidence="5 7" id="KW-0472">Membrane</keyword>
<evidence type="ECO:0000256" key="3">
    <source>
        <dbReference type="ARBA" id="ARBA00022692"/>
    </source>
</evidence>
<feature type="transmembrane region" description="Helical" evidence="7">
    <location>
        <begin position="118"/>
        <end position="141"/>
    </location>
</feature>
<feature type="transmembrane region" description="Helical" evidence="7">
    <location>
        <begin position="347"/>
        <end position="366"/>
    </location>
</feature>
<feature type="transmembrane region" description="Helical" evidence="7">
    <location>
        <begin position="147"/>
        <end position="169"/>
    </location>
</feature>
<evidence type="ECO:0000313" key="9">
    <source>
        <dbReference type="EMBL" id="KAI9633473.1"/>
    </source>
</evidence>
<feature type="transmembrane region" description="Helical" evidence="7">
    <location>
        <begin position="444"/>
        <end position="465"/>
    </location>
</feature>
<evidence type="ECO:0000256" key="1">
    <source>
        <dbReference type="ARBA" id="ARBA00004141"/>
    </source>
</evidence>
<dbReference type="AlphaFoldDB" id="A0AA38H3G4"/>
<protein>
    <submittedName>
        <fullName evidence="9">MFS transporter</fullName>
    </submittedName>
</protein>
<dbReference type="GO" id="GO:0022857">
    <property type="term" value="F:transmembrane transporter activity"/>
    <property type="evidence" value="ECO:0007669"/>
    <property type="project" value="InterPro"/>
</dbReference>
<feature type="transmembrane region" description="Helical" evidence="7">
    <location>
        <begin position="181"/>
        <end position="203"/>
    </location>
</feature>
<dbReference type="GO" id="GO:0016020">
    <property type="term" value="C:membrane"/>
    <property type="evidence" value="ECO:0007669"/>
    <property type="project" value="UniProtKB-SubCell"/>
</dbReference>
<evidence type="ECO:0000256" key="5">
    <source>
        <dbReference type="ARBA" id="ARBA00023136"/>
    </source>
</evidence>
<dbReference type="PANTHER" id="PTHR43791:SF81">
    <property type="entry name" value="TRANSPORTER, PUTATIVE (AFU_ORTHOLOGUE AFUA_7G01190)-RELATED"/>
    <property type="match status" value="1"/>
</dbReference>
<dbReference type="InterPro" id="IPR011701">
    <property type="entry name" value="MFS"/>
</dbReference>
<reference evidence="9" key="1">
    <citation type="journal article" date="2022" name="G3 (Bethesda)">
        <title>High quality genome of the basidiomycete yeast Dioszegia hungarica PDD-24b-2 isolated from cloud water.</title>
        <authorList>
            <person name="Jarrige D."/>
            <person name="Haridas S."/>
            <person name="Bleykasten-Grosshans C."/>
            <person name="Joly M."/>
            <person name="Nadalig T."/>
            <person name="Sancelme M."/>
            <person name="Vuilleumier S."/>
            <person name="Grigoriev I.V."/>
            <person name="Amato P."/>
            <person name="Bringel F."/>
        </authorList>
    </citation>
    <scope>NUCLEOTIDE SEQUENCE</scope>
    <source>
        <strain evidence="9">PDD-24b-2</strain>
    </source>
</reference>
<dbReference type="Proteomes" id="UP001164286">
    <property type="component" value="Unassembled WGS sequence"/>
</dbReference>
<dbReference type="PANTHER" id="PTHR43791">
    <property type="entry name" value="PERMEASE-RELATED"/>
    <property type="match status" value="1"/>
</dbReference>
<dbReference type="PROSITE" id="PS50850">
    <property type="entry name" value="MFS"/>
    <property type="match status" value="1"/>
</dbReference>
<comment type="caution">
    <text evidence="9">The sequence shown here is derived from an EMBL/GenBank/DDBJ whole genome shotgun (WGS) entry which is preliminary data.</text>
</comment>
<keyword evidence="10" id="KW-1185">Reference proteome</keyword>
<proteinExistence type="inferred from homology"/>
<dbReference type="InterPro" id="IPR036259">
    <property type="entry name" value="MFS_trans_sf"/>
</dbReference>
<evidence type="ECO:0000313" key="10">
    <source>
        <dbReference type="Proteomes" id="UP001164286"/>
    </source>
</evidence>